<dbReference type="RefSeq" id="WP_183374427.1">
    <property type="nucleotide sequence ID" value="NZ_JACHHD010000003.1"/>
</dbReference>
<dbReference type="AlphaFoldDB" id="A0A7W8FYZ4"/>
<feature type="transmembrane region" description="Helical" evidence="1">
    <location>
        <begin position="68"/>
        <end position="85"/>
    </location>
</feature>
<reference evidence="2 3" key="1">
    <citation type="submission" date="2020-08" db="EMBL/GenBank/DDBJ databases">
        <title>Genomic Encyclopedia of Type Strains, Phase IV (KMG-IV): sequencing the most valuable type-strain genomes for metagenomic binning, comparative biology and taxonomic classification.</title>
        <authorList>
            <person name="Goeker M."/>
        </authorList>
    </citation>
    <scope>NUCLEOTIDE SEQUENCE [LARGE SCALE GENOMIC DNA]</scope>
    <source>
        <strain evidence="2 3">DSM 26963</strain>
    </source>
</reference>
<keyword evidence="1" id="KW-0812">Transmembrane</keyword>
<evidence type="ECO:0000256" key="1">
    <source>
        <dbReference type="SAM" id="Phobius"/>
    </source>
</evidence>
<keyword evidence="1" id="KW-0472">Membrane</keyword>
<dbReference type="EMBL" id="JACHHD010000003">
    <property type="protein sequence ID" value="MBB5184447.1"/>
    <property type="molecule type" value="Genomic_DNA"/>
</dbReference>
<dbReference type="Proteomes" id="UP000521313">
    <property type="component" value="Unassembled WGS sequence"/>
</dbReference>
<gene>
    <name evidence="2" type="ORF">HNQ43_000485</name>
</gene>
<name>A0A7W8FYZ4_9FIRM</name>
<comment type="caution">
    <text evidence="2">The sequence shown here is derived from an EMBL/GenBank/DDBJ whole genome shotgun (WGS) entry which is preliminary data.</text>
</comment>
<evidence type="ECO:0000313" key="3">
    <source>
        <dbReference type="Proteomes" id="UP000521313"/>
    </source>
</evidence>
<feature type="transmembrane region" description="Helical" evidence="1">
    <location>
        <begin position="7"/>
        <end position="26"/>
    </location>
</feature>
<organism evidence="2 3">
    <name type="scientific">Faecalicoccus acidiformans</name>
    <dbReference type="NCBI Taxonomy" id="915173"/>
    <lineage>
        <taxon>Bacteria</taxon>
        <taxon>Bacillati</taxon>
        <taxon>Bacillota</taxon>
        <taxon>Erysipelotrichia</taxon>
        <taxon>Erysipelotrichales</taxon>
        <taxon>Erysipelotrichaceae</taxon>
        <taxon>Faecalicoccus</taxon>
    </lineage>
</organism>
<evidence type="ECO:0000313" key="2">
    <source>
        <dbReference type="EMBL" id="MBB5184447.1"/>
    </source>
</evidence>
<feature type="transmembrane region" description="Helical" evidence="1">
    <location>
        <begin position="32"/>
        <end position="56"/>
    </location>
</feature>
<protein>
    <submittedName>
        <fullName evidence="2">Uncharacterized protein</fullName>
    </submittedName>
</protein>
<keyword evidence="1" id="KW-1133">Transmembrane helix</keyword>
<proteinExistence type="predicted"/>
<sequence>MMKKINKVEILLVILVLIVIAAGLLLPKTGELVLLDEFCDLSVIWIVCAYLVMRVVRNRTLLSASRKALGAGVVIVCFALALWFSKDLVLDLSSGSQTVELTDIQVSESLAHTGIFSHHYYLTGSDNEDETLRLEISGEDYGRLQQGQTVRVEYYKHTRRIVKVD</sequence>
<accession>A0A7W8FYZ4</accession>